<dbReference type="PANTHER" id="PTHR45586:SF1">
    <property type="entry name" value="LIPOPOLYSACCHARIDE ASSEMBLY PROTEIN B"/>
    <property type="match status" value="1"/>
</dbReference>
<dbReference type="PROSITE" id="PS50005">
    <property type="entry name" value="TPR"/>
    <property type="match status" value="2"/>
</dbReference>
<feature type="compositionally biased region" description="Gly residues" evidence="4">
    <location>
        <begin position="284"/>
        <end position="297"/>
    </location>
</feature>
<evidence type="ECO:0000256" key="5">
    <source>
        <dbReference type="SAM" id="SignalP"/>
    </source>
</evidence>
<reference evidence="6 7" key="1">
    <citation type="submission" date="2020-01" db="EMBL/GenBank/DDBJ databases">
        <title>Genome sequencing of strain KACC 21265.</title>
        <authorList>
            <person name="Heo J."/>
            <person name="Kim S.-J."/>
            <person name="Kim J.-S."/>
            <person name="Hong S.-B."/>
            <person name="Kwon S.-W."/>
        </authorList>
    </citation>
    <scope>NUCLEOTIDE SEQUENCE [LARGE SCALE GENOMIC DNA]</scope>
    <source>
        <strain evidence="6 7">KACC 21265</strain>
    </source>
</reference>
<dbReference type="Proteomes" id="UP000464787">
    <property type="component" value="Chromosome"/>
</dbReference>
<dbReference type="GO" id="GO:0016020">
    <property type="term" value="C:membrane"/>
    <property type="evidence" value="ECO:0007669"/>
    <property type="project" value="InterPro"/>
</dbReference>
<dbReference type="KEGG" id="xyk:GT347_13565"/>
<evidence type="ECO:0000256" key="3">
    <source>
        <dbReference type="PROSITE-ProRule" id="PRU00339"/>
    </source>
</evidence>
<evidence type="ECO:0000256" key="1">
    <source>
        <dbReference type="ARBA" id="ARBA00022737"/>
    </source>
</evidence>
<feature type="repeat" description="TPR" evidence="3">
    <location>
        <begin position="762"/>
        <end position="795"/>
    </location>
</feature>
<dbReference type="Pfam" id="PF13432">
    <property type="entry name" value="TPR_16"/>
    <property type="match status" value="1"/>
</dbReference>
<dbReference type="Pfam" id="PF14559">
    <property type="entry name" value="TPR_19"/>
    <property type="match status" value="4"/>
</dbReference>
<dbReference type="SUPFAM" id="SSF48452">
    <property type="entry name" value="TPR-like"/>
    <property type="match status" value="3"/>
</dbReference>
<accession>A0A857J4N4</accession>
<gene>
    <name evidence="6" type="ORF">GT347_13565</name>
</gene>
<protein>
    <submittedName>
        <fullName evidence="6">Tetratricopeptide repeat protein</fullName>
    </submittedName>
</protein>
<sequence>MPSHSPSLIAAAVAAALLLSAQGAALAQATPPTQSPAVIATLQQQGRYWQGRQPERAAEAWKKLLAVEPGNAEALSRLGSLALDAKKPDEARRYLEQLRKAHPDSQELKDLEQDIELASPAAKADLDQARILVREKRVEESAQKYKSLFKGRQPLGRIGVEYYSVLGYTSGGREEALAGLQRLARTYPNDGRIELTIASLRLQNQATRMDAMRSLAALSKRGDVGGEATEQWRGAMGWLGSPPPAAYVPLFRQYLAANPDDTEIREQLAGRGPKLPGQGVAQQGRGGPGGNAGGLGGQRKLDPVSLRMADGFAALNSNKIDEAEAAFAEAHRLRPGAGGPLGGLGLVRIKQQRWSEARDYLRQAERIDGPQQWKQASDSAAYWELVQQAGVSRTAGRYDEATRRLQQAMAIDPDSDDTTAENTLAGVYTDQKRTAEAERTFRHILARFPDDPDALRGLVGTLSSTGRTAEALALIEGLTPEQRSRIDIDKLRAEQAFGEGRAALARGEDGTAREKLQQAVNLAPDNPWMRLELARLDLRNGARTGAANLMQSLLERQPKEPEVIYTNGLFLAETKDWPGVLELMDRIPPAQRTPAMGSLQRSAAVNVQADQALALAHDGRRADANALLAQTATRVGDDAELLAIVAQAYVDLGELDRARALLTGAIERSARNPANASATTALQLRYGDVLLAAEDDASLATLLRQLQARDQAGQLDSDDRSSVETLRRAYVARQAEALRKQGRLAPAYELIKPLLADTPQDPALLGLLARMYADAGQEEQAQRIYRDMLQREPDDVNTLLASAGLALSQRNLREADERISRAETLAPQNPDVLATRGRLYRVQGRPAQAVVYLKRAEAAVIARNPGLVPRAVPRGQNPPAGFVSTDNPFAGYTPSVRSADPSPAALPEPVSTRPAR</sequence>
<keyword evidence="7" id="KW-1185">Reference proteome</keyword>
<dbReference type="PANTHER" id="PTHR45586">
    <property type="entry name" value="TPR REPEAT-CONTAINING PROTEIN PA4667"/>
    <property type="match status" value="1"/>
</dbReference>
<organism evidence="6 7">
    <name type="scientific">Xylophilus rhododendri</name>
    <dbReference type="NCBI Taxonomy" id="2697032"/>
    <lineage>
        <taxon>Bacteria</taxon>
        <taxon>Pseudomonadati</taxon>
        <taxon>Pseudomonadota</taxon>
        <taxon>Betaproteobacteria</taxon>
        <taxon>Burkholderiales</taxon>
        <taxon>Xylophilus</taxon>
    </lineage>
</organism>
<evidence type="ECO:0000313" key="7">
    <source>
        <dbReference type="Proteomes" id="UP000464787"/>
    </source>
</evidence>
<dbReference type="EMBL" id="CP047650">
    <property type="protein sequence ID" value="QHI98924.1"/>
    <property type="molecule type" value="Genomic_DNA"/>
</dbReference>
<dbReference type="RefSeq" id="WP_160552564.1">
    <property type="nucleotide sequence ID" value="NZ_CP047650.1"/>
</dbReference>
<dbReference type="InterPro" id="IPR051012">
    <property type="entry name" value="CellSynth/LPSAsmb/PSIAsmb"/>
</dbReference>
<dbReference type="GO" id="GO:0006011">
    <property type="term" value="P:UDP-alpha-D-glucose metabolic process"/>
    <property type="evidence" value="ECO:0007669"/>
    <property type="project" value="InterPro"/>
</dbReference>
<dbReference type="PRINTS" id="PR01441">
    <property type="entry name" value="CELLSNTHASEC"/>
</dbReference>
<evidence type="ECO:0000313" key="6">
    <source>
        <dbReference type="EMBL" id="QHI98924.1"/>
    </source>
</evidence>
<keyword evidence="5" id="KW-0732">Signal</keyword>
<feature type="region of interest" description="Disordered" evidence="4">
    <location>
        <begin position="871"/>
        <end position="916"/>
    </location>
</feature>
<evidence type="ECO:0000256" key="2">
    <source>
        <dbReference type="ARBA" id="ARBA00022803"/>
    </source>
</evidence>
<dbReference type="Gene3D" id="1.25.40.10">
    <property type="entry name" value="Tetratricopeptide repeat domain"/>
    <property type="match status" value="3"/>
</dbReference>
<feature type="repeat" description="TPR" evidence="3">
    <location>
        <begin position="72"/>
        <end position="105"/>
    </location>
</feature>
<dbReference type="InterPro" id="IPR003921">
    <property type="entry name" value="Cell_synth_C"/>
</dbReference>
<keyword evidence="1" id="KW-0677">Repeat</keyword>
<dbReference type="InterPro" id="IPR011990">
    <property type="entry name" value="TPR-like_helical_dom_sf"/>
</dbReference>
<dbReference type="SMART" id="SM00028">
    <property type="entry name" value="TPR"/>
    <property type="match status" value="10"/>
</dbReference>
<dbReference type="AlphaFoldDB" id="A0A857J4N4"/>
<feature type="chain" id="PRO_5032949686" evidence="5">
    <location>
        <begin position="28"/>
        <end position="916"/>
    </location>
</feature>
<feature type="signal peptide" evidence="5">
    <location>
        <begin position="1"/>
        <end position="27"/>
    </location>
</feature>
<keyword evidence="2 3" id="KW-0802">TPR repeat</keyword>
<name>A0A857J4N4_9BURK</name>
<proteinExistence type="predicted"/>
<dbReference type="InterPro" id="IPR019734">
    <property type="entry name" value="TPR_rpt"/>
</dbReference>
<evidence type="ECO:0000256" key="4">
    <source>
        <dbReference type="SAM" id="MobiDB-lite"/>
    </source>
</evidence>
<feature type="region of interest" description="Disordered" evidence="4">
    <location>
        <begin position="270"/>
        <end position="298"/>
    </location>
</feature>